<evidence type="ECO:0000256" key="6">
    <source>
        <dbReference type="ARBA" id="ARBA00023002"/>
    </source>
</evidence>
<evidence type="ECO:0000256" key="1">
    <source>
        <dbReference type="ARBA" id="ARBA00004141"/>
    </source>
</evidence>
<accession>A0A935CCZ5</accession>
<evidence type="ECO:0000256" key="10">
    <source>
        <dbReference type="ARBA" id="ARBA00023157"/>
    </source>
</evidence>
<comment type="pathway">
    <text evidence="11">Porphyrin-containing compound metabolism.</text>
</comment>
<dbReference type="PANTHER" id="PTHR35457:SF1">
    <property type="entry name" value="HEME A SYNTHASE"/>
    <property type="match status" value="1"/>
</dbReference>
<dbReference type="Pfam" id="PF02628">
    <property type="entry name" value="COX15-CtaA"/>
    <property type="match status" value="1"/>
</dbReference>
<keyword evidence="9 12" id="KW-0472">Membrane</keyword>
<evidence type="ECO:0000313" key="14">
    <source>
        <dbReference type="Proteomes" id="UP000718281"/>
    </source>
</evidence>
<dbReference type="EMBL" id="JADIXZ010000003">
    <property type="protein sequence ID" value="MBK6300257.1"/>
    <property type="molecule type" value="Genomic_DNA"/>
</dbReference>
<evidence type="ECO:0000256" key="8">
    <source>
        <dbReference type="ARBA" id="ARBA00023133"/>
    </source>
</evidence>
<evidence type="ECO:0000313" key="13">
    <source>
        <dbReference type="EMBL" id="MBK6300257.1"/>
    </source>
</evidence>
<feature type="transmembrane region" description="Helical" evidence="12">
    <location>
        <begin position="283"/>
        <end position="308"/>
    </location>
</feature>
<keyword evidence="7" id="KW-0408">Iron</keyword>
<feature type="transmembrane region" description="Helical" evidence="12">
    <location>
        <begin position="127"/>
        <end position="147"/>
    </location>
</feature>
<keyword evidence="4" id="KW-0479">Metal-binding</keyword>
<evidence type="ECO:0000256" key="3">
    <source>
        <dbReference type="ARBA" id="ARBA00022692"/>
    </source>
</evidence>
<keyword evidence="10" id="KW-1015">Disulfide bond</keyword>
<keyword evidence="2" id="KW-1003">Cell membrane</keyword>
<evidence type="ECO:0000256" key="7">
    <source>
        <dbReference type="ARBA" id="ARBA00023004"/>
    </source>
</evidence>
<organism evidence="13 14">
    <name type="scientific">Candidatus Phosphoribacter hodrii</name>
    <dbReference type="NCBI Taxonomy" id="2953743"/>
    <lineage>
        <taxon>Bacteria</taxon>
        <taxon>Bacillati</taxon>
        <taxon>Actinomycetota</taxon>
        <taxon>Actinomycetes</taxon>
        <taxon>Micrococcales</taxon>
        <taxon>Dermatophilaceae</taxon>
        <taxon>Candidatus Phosphoribacter</taxon>
    </lineage>
</organism>
<evidence type="ECO:0000256" key="11">
    <source>
        <dbReference type="ARBA" id="ARBA00023444"/>
    </source>
</evidence>
<dbReference type="PANTHER" id="PTHR35457">
    <property type="entry name" value="HEME A SYNTHASE"/>
    <property type="match status" value="1"/>
</dbReference>
<dbReference type="InterPro" id="IPR050450">
    <property type="entry name" value="COX15/CtaA_HemeA_synthase"/>
</dbReference>
<feature type="transmembrane region" description="Helical" evidence="12">
    <location>
        <begin position="215"/>
        <end position="238"/>
    </location>
</feature>
<keyword evidence="6" id="KW-0560">Oxidoreductase</keyword>
<keyword evidence="8" id="KW-0350">Heme biosynthesis</keyword>
<dbReference type="GO" id="GO:0006784">
    <property type="term" value="P:heme A biosynthetic process"/>
    <property type="evidence" value="ECO:0007669"/>
    <property type="project" value="InterPro"/>
</dbReference>
<dbReference type="GO" id="GO:0016020">
    <property type="term" value="C:membrane"/>
    <property type="evidence" value="ECO:0007669"/>
    <property type="project" value="UniProtKB-SubCell"/>
</dbReference>
<evidence type="ECO:0000256" key="4">
    <source>
        <dbReference type="ARBA" id="ARBA00022723"/>
    </source>
</evidence>
<dbReference type="Proteomes" id="UP000718281">
    <property type="component" value="Unassembled WGS sequence"/>
</dbReference>
<comment type="subcellular location">
    <subcellularLocation>
        <location evidence="1">Membrane</location>
        <topology evidence="1">Multi-pass membrane protein</topology>
    </subcellularLocation>
</comment>
<proteinExistence type="predicted"/>
<evidence type="ECO:0000256" key="2">
    <source>
        <dbReference type="ARBA" id="ARBA00022475"/>
    </source>
</evidence>
<feature type="transmembrane region" description="Helical" evidence="12">
    <location>
        <begin position="12"/>
        <end position="32"/>
    </location>
</feature>
<keyword evidence="3 12" id="KW-0812">Transmembrane</keyword>
<sequence length="312" mass="33080">MALPVCKPSWLRPILVANVVAEVLIIVTGGIVRLTGSGLGCPDWPTCAQGSLTPVAAQDEGFHKFIEFGNRTLTGVLIVVAVLALWAVWTALPKRRMLHRLGIAMIVGIFVEAVVGGITVWTGLNPVIVAFHFLATIVLVAIATAMLRGAQDGNEVDPGSRTLLVPTITARLAWVTYAVGFLVLALGTIVTGSGPHSGDADAPARTGFDPRTMSWIHADVVMLFIGLLVAMLVAVRLARVGGSQVSGSEEELALLRRSWTSVLHVSLLQGVVGYVQFFTGLPIIVVLTHMLLAAVLAIALTYGTLNLYRNPV</sequence>
<dbReference type="GO" id="GO:0016491">
    <property type="term" value="F:oxidoreductase activity"/>
    <property type="evidence" value="ECO:0007669"/>
    <property type="project" value="UniProtKB-KW"/>
</dbReference>
<evidence type="ECO:0000256" key="12">
    <source>
        <dbReference type="SAM" id="Phobius"/>
    </source>
</evidence>
<evidence type="ECO:0000256" key="5">
    <source>
        <dbReference type="ARBA" id="ARBA00022989"/>
    </source>
</evidence>
<gene>
    <name evidence="13" type="ORF">IPF40_04105</name>
</gene>
<dbReference type="AlphaFoldDB" id="A0A935CCZ5"/>
<reference evidence="13 14" key="1">
    <citation type="submission" date="2020-10" db="EMBL/GenBank/DDBJ databases">
        <title>Connecting structure to function with the recovery of over 1000 high-quality activated sludge metagenome-assembled genomes encoding full-length rRNA genes using long-read sequencing.</title>
        <authorList>
            <person name="Singleton C.M."/>
            <person name="Petriglieri F."/>
            <person name="Kristensen J.M."/>
            <person name="Kirkegaard R.H."/>
            <person name="Michaelsen T.Y."/>
            <person name="Andersen M.H."/>
            <person name="Karst S.M."/>
            <person name="Dueholm M.S."/>
            <person name="Nielsen P.H."/>
            <person name="Albertsen M."/>
        </authorList>
    </citation>
    <scope>NUCLEOTIDE SEQUENCE [LARGE SCALE GENOMIC DNA]</scope>
    <source>
        <strain evidence="13">AalE_18-Q3-R2-46_BAT3C.188</strain>
    </source>
</reference>
<feature type="transmembrane region" description="Helical" evidence="12">
    <location>
        <begin position="168"/>
        <end position="190"/>
    </location>
</feature>
<name>A0A935CCZ5_9MICO</name>
<comment type="caution">
    <text evidence="13">The sequence shown here is derived from an EMBL/GenBank/DDBJ whole genome shotgun (WGS) entry which is preliminary data.</text>
</comment>
<protein>
    <submittedName>
        <fullName evidence="13">Heme A synthase</fullName>
    </submittedName>
</protein>
<dbReference type="InterPro" id="IPR003780">
    <property type="entry name" value="COX15/CtaA_fam"/>
</dbReference>
<feature type="transmembrane region" description="Helical" evidence="12">
    <location>
        <begin position="101"/>
        <end position="121"/>
    </location>
</feature>
<evidence type="ECO:0000256" key="9">
    <source>
        <dbReference type="ARBA" id="ARBA00023136"/>
    </source>
</evidence>
<dbReference type="GO" id="GO:0046872">
    <property type="term" value="F:metal ion binding"/>
    <property type="evidence" value="ECO:0007669"/>
    <property type="project" value="UniProtKB-KW"/>
</dbReference>
<feature type="transmembrane region" description="Helical" evidence="12">
    <location>
        <begin position="72"/>
        <end position="89"/>
    </location>
</feature>
<keyword evidence="5 12" id="KW-1133">Transmembrane helix</keyword>